<organism evidence="1 2">
    <name type="scientific">Vigna unguiculata</name>
    <name type="common">Cowpea</name>
    <dbReference type="NCBI Taxonomy" id="3917"/>
    <lineage>
        <taxon>Eukaryota</taxon>
        <taxon>Viridiplantae</taxon>
        <taxon>Streptophyta</taxon>
        <taxon>Embryophyta</taxon>
        <taxon>Tracheophyta</taxon>
        <taxon>Spermatophyta</taxon>
        <taxon>Magnoliopsida</taxon>
        <taxon>eudicotyledons</taxon>
        <taxon>Gunneridae</taxon>
        <taxon>Pentapetalae</taxon>
        <taxon>rosids</taxon>
        <taxon>fabids</taxon>
        <taxon>Fabales</taxon>
        <taxon>Fabaceae</taxon>
        <taxon>Papilionoideae</taxon>
        <taxon>50 kb inversion clade</taxon>
        <taxon>NPAAA clade</taxon>
        <taxon>indigoferoid/millettioid clade</taxon>
        <taxon>Phaseoleae</taxon>
        <taxon>Vigna</taxon>
    </lineage>
</organism>
<accession>A0A4D6NI43</accession>
<sequence length="62" mass="6592">MRWLGVVGEKEDEWVVVVARGGGVVICTGGRVACRLPELSEELCVSTTSEGGRLELLVSSSE</sequence>
<proteinExistence type="predicted"/>
<protein>
    <submittedName>
        <fullName evidence="1">Uncharacterized protein</fullName>
    </submittedName>
</protein>
<evidence type="ECO:0000313" key="1">
    <source>
        <dbReference type="EMBL" id="QCE12671.1"/>
    </source>
</evidence>
<name>A0A4D6NI43_VIGUN</name>
<gene>
    <name evidence="1" type="ORF">DEO72_LG10g3918</name>
</gene>
<evidence type="ECO:0000313" key="2">
    <source>
        <dbReference type="Proteomes" id="UP000501690"/>
    </source>
</evidence>
<dbReference type="AlphaFoldDB" id="A0A4D6NI43"/>
<reference evidence="1 2" key="1">
    <citation type="submission" date="2019-04" db="EMBL/GenBank/DDBJ databases">
        <title>An improved genome assembly and genetic linkage map for asparagus bean, Vigna unguiculata ssp. sesquipedialis.</title>
        <authorList>
            <person name="Xia Q."/>
            <person name="Zhang R."/>
            <person name="Dong Y."/>
        </authorList>
    </citation>
    <scope>NUCLEOTIDE SEQUENCE [LARGE SCALE GENOMIC DNA]</scope>
    <source>
        <tissue evidence="1">Leaf</tissue>
    </source>
</reference>
<dbReference type="Proteomes" id="UP000501690">
    <property type="component" value="Linkage Group LG10"/>
</dbReference>
<keyword evidence="2" id="KW-1185">Reference proteome</keyword>
<dbReference type="EMBL" id="CP039354">
    <property type="protein sequence ID" value="QCE12671.1"/>
    <property type="molecule type" value="Genomic_DNA"/>
</dbReference>